<name>A0A371K3W8_9GAMM</name>
<keyword evidence="2" id="KW-1003">Cell membrane</keyword>
<evidence type="ECO:0000256" key="6">
    <source>
        <dbReference type="RuleBase" id="RU369025"/>
    </source>
</evidence>
<reference evidence="9 10" key="1">
    <citation type="submission" date="2018-08" db="EMBL/GenBank/DDBJ databases">
        <title>Lysobacter sp. zong2l5, whole genome shotgun sequence.</title>
        <authorList>
            <person name="Zhang X."/>
            <person name="Feng G."/>
            <person name="Zhu H."/>
        </authorList>
    </citation>
    <scope>NUCLEOTIDE SEQUENCE [LARGE SCALE GENOMIC DNA]</scope>
    <source>
        <strain evidence="10">zong2l5</strain>
    </source>
</reference>
<dbReference type="GO" id="GO:0008381">
    <property type="term" value="F:mechanosensitive monoatomic ion channel activity"/>
    <property type="evidence" value="ECO:0007669"/>
    <property type="project" value="InterPro"/>
</dbReference>
<comment type="similarity">
    <text evidence="6">Belongs to the MscS (TC 1.A.23) family.</text>
</comment>
<comment type="caution">
    <text evidence="6">Lacks conserved residue(s) required for the propagation of feature annotation.</text>
</comment>
<dbReference type="SUPFAM" id="SSF82689">
    <property type="entry name" value="Mechanosensitive channel protein MscS (YggB), C-terminal domain"/>
    <property type="match status" value="1"/>
</dbReference>
<keyword evidence="4 6" id="KW-1133">Transmembrane helix</keyword>
<evidence type="ECO:0000256" key="2">
    <source>
        <dbReference type="ARBA" id="ARBA00022475"/>
    </source>
</evidence>
<keyword evidence="6" id="KW-0997">Cell inner membrane</keyword>
<keyword evidence="5 6" id="KW-0472">Membrane</keyword>
<dbReference type="Proteomes" id="UP000264492">
    <property type="component" value="Unassembled WGS sequence"/>
</dbReference>
<feature type="region of interest" description="Disordered" evidence="7">
    <location>
        <begin position="317"/>
        <end position="371"/>
    </location>
</feature>
<evidence type="ECO:0000313" key="9">
    <source>
        <dbReference type="EMBL" id="RDZ28564.1"/>
    </source>
</evidence>
<comment type="subunit">
    <text evidence="6">Homoheptamer.</text>
</comment>
<dbReference type="Gene3D" id="2.30.30.60">
    <property type="match status" value="1"/>
</dbReference>
<dbReference type="Pfam" id="PF00924">
    <property type="entry name" value="MS_channel_2nd"/>
    <property type="match status" value="1"/>
</dbReference>
<evidence type="ECO:0000256" key="7">
    <source>
        <dbReference type="SAM" id="MobiDB-lite"/>
    </source>
</evidence>
<dbReference type="InterPro" id="IPR006685">
    <property type="entry name" value="MscS_channel_2nd"/>
</dbReference>
<dbReference type="EMBL" id="QTSU01000001">
    <property type="protein sequence ID" value="RDZ28564.1"/>
    <property type="molecule type" value="Genomic_DNA"/>
</dbReference>
<keyword evidence="6" id="KW-0407">Ion channel</keyword>
<feature type="domain" description="Mechanosensitive ion channel MscS" evidence="8">
    <location>
        <begin position="168"/>
        <end position="234"/>
    </location>
</feature>
<evidence type="ECO:0000259" key="8">
    <source>
        <dbReference type="Pfam" id="PF00924"/>
    </source>
</evidence>
<protein>
    <recommendedName>
        <fullName evidence="6">Small-conductance mechanosensitive channel</fullName>
    </recommendedName>
</protein>
<dbReference type="InterPro" id="IPR023408">
    <property type="entry name" value="MscS_beta-dom_sf"/>
</dbReference>
<evidence type="ECO:0000313" key="10">
    <source>
        <dbReference type="Proteomes" id="UP000264492"/>
    </source>
</evidence>
<keyword evidence="10" id="KW-1185">Reference proteome</keyword>
<proteinExistence type="inferred from homology"/>
<comment type="caution">
    <text evidence="9">The sequence shown here is derived from an EMBL/GenBank/DDBJ whole genome shotgun (WGS) entry which is preliminary data.</text>
</comment>
<evidence type="ECO:0000256" key="5">
    <source>
        <dbReference type="ARBA" id="ARBA00023136"/>
    </source>
</evidence>
<feature type="transmembrane region" description="Helical" evidence="6">
    <location>
        <begin position="147"/>
        <end position="166"/>
    </location>
</feature>
<evidence type="ECO:0000256" key="3">
    <source>
        <dbReference type="ARBA" id="ARBA00022692"/>
    </source>
</evidence>
<keyword evidence="6" id="KW-0406">Ion transport</keyword>
<keyword evidence="6" id="KW-0813">Transport</keyword>
<feature type="compositionally biased region" description="Low complexity" evidence="7">
    <location>
        <begin position="327"/>
        <end position="343"/>
    </location>
</feature>
<comment type="subcellular location">
    <subcellularLocation>
        <location evidence="6">Cell inner membrane</location>
        <topology evidence="6">Multi-pass membrane protein</topology>
    </subcellularLocation>
    <subcellularLocation>
        <location evidence="1">Cell membrane</location>
        <topology evidence="1">Multi-pass membrane protein</topology>
    </subcellularLocation>
</comment>
<evidence type="ECO:0000256" key="1">
    <source>
        <dbReference type="ARBA" id="ARBA00004651"/>
    </source>
</evidence>
<gene>
    <name evidence="9" type="ORF">DX914_05395</name>
</gene>
<evidence type="ECO:0000256" key="4">
    <source>
        <dbReference type="ARBA" id="ARBA00022989"/>
    </source>
</evidence>
<dbReference type="GO" id="GO:0005886">
    <property type="term" value="C:plasma membrane"/>
    <property type="evidence" value="ECO:0007669"/>
    <property type="project" value="UniProtKB-SubCell"/>
</dbReference>
<feature type="transmembrane region" description="Helical" evidence="6">
    <location>
        <begin position="121"/>
        <end position="141"/>
    </location>
</feature>
<dbReference type="PANTHER" id="PTHR30221:SF1">
    <property type="entry name" value="SMALL-CONDUCTANCE MECHANOSENSITIVE CHANNEL"/>
    <property type="match status" value="1"/>
</dbReference>
<dbReference type="OrthoDB" id="9793781at2"/>
<comment type="function">
    <text evidence="6">Mechanosensitive channel that participates in the regulation of osmotic pressure changes within the cell, opening in response to stretch forces in the membrane lipid bilayer, without the need for other proteins. Contributes to normal resistance to hypoosmotic shock. Forms an ion channel of 1.0 nanosiemens conductance with a slight preference for anions.</text>
</comment>
<feature type="transmembrane region" description="Helical" evidence="6">
    <location>
        <begin position="78"/>
        <end position="100"/>
    </location>
</feature>
<dbReference type="InterPro" id="IPR045275">
    <property type="entry name" value="MscS_archaea/bacteria_type"/>
</dbReference>
<accession>A0A371K3W8</accession>
<dbReference type="Gene3D" id="1.10.287.1260">
    <property type="match status" value="1"/>
</dbReference>
<dbReference type="PANTHER" id="PTHR30221">
    <property type="entry name" value="SMALL-CONDUCTANCE MECHANOSENSITIVE CHANNEL"/>
    <property type="match status" value="1"/>
</dbReference>
<dbReference type="SUPFAM" id="SSF50182">
    <property type="entry name" value="Sm-like ribonucleoproteins"/>
    <property type="match status" value="1"/>
</dbReference>
<dbReference type="InterPro" id="IPR010920">
    <property type="entry name" value="LSM_dom_sf"/>
</dbReference>
<dbReference type="InterPro" id="IPR011066">
    <property type="entry name" value="MscS_channel_C_sf"/>
</dbReference>
<organism evidence="9 10">
    <name type="scientific">Lysobacter silvisoli</name>
    <dbReference type="NCBI Taxonomy" id="2293254"/>
    <lineage>
        <taxon>Bacteria</taxon>
        <taxon>Pseudomonadati</taxon>
        <taxon>Pseudomonadota</taxon>
        <taxon>Gammaproteobacteria</taxon>
        <taxon>Lysobacterales</taxon>
        <taxon>Lysobacteraceae</taxon>
        <taxon>Lysobacter</taxon>
    </lineage>
</organism>
<sequence>MHGTFALQRVAWSSDRAYPCVNRSDHDGGKANGHERVIDARTDDQAGMLLTTTKTAVPLTSPDWDGARERMLIEVQRLFSAAPLLLAALLMTLAAWWLGGWLSRRAAVQRVARRNPFLKDLLASSIKGGVALLGLTAGLQLLNATAVIGAVLGTAGVVGIALGFAFKDIVENYIAGVLLSLRQPFRQHDHVRIAEHEGLVMAMTARATVLMTLDGNNLRVPNAIVFKSVILNYTQNPSRRFEFDLSLAGEGAAEARLAELRDCVAGVDGVLADPPVETFVQAYADGKQAVRVRAWIDQRGDDIEAVRGRAIAVASRWEQGRHEPPMAAARKTGAASASNSAAAEQARQHLVRAGSAASQSRDLLDATAPTE</sequence>
<keyword evidence="3 6" id="KW-0812">Transmembrane</keyword>
<dbReference type="AlphaFoldDB" id="A0A371K3W8"/>